<dbReference type="CDD" id="cd04519">
    <property type="entry name" value="RasGAP"/>
    <property type="match status" value="1"/>
</dbReference>
<evidence type="ECO:0000313" key="11">
    <source>
        <dbReference type="Proteomes" id="UP000011083"/>
    </source>
</evidence>
<feature type="compositionally biased region" description="Polar residues" evidence="6">
    <location>
        <begin position="309"/>
        <end position="319"/>
    </location>
</feature>
<dbReference type="InterPro" id="IPR001781">
    <property type="entry name" value="Znf_LIM"/>
</dbReference>
<sequence length="1082" mass="117988">MEPGSLGEWNNSIAHSYHHPSTTAPTTTTNGGGGGCRVVETAAAAAAAHHNQVGWSRNQSHNGDSSHNGSGPLRSVEGVLGRLQEVLAGDLSLQHALVDIACGLPSKEAREALVALVHVLHQKRKAHPLLKELISIDLGICEVEKMPPYSELTSKMLSEFCFLDNAKALEYIINPITAQMILSNASRVEVEPSRCATSQILLENQQTLHNTAQHFFRCLTTSLPLVSRDVKMLAAHLYRGTQQKFELSAEVRRGLALVTKLLQGIASETRFAEDSWMAVFNDFVGANVPALRSFWDSVIADAAGEDELSTGSSSNNGYHNHQPPLPQPQPQPVKQREMGLIAKFLSDHSKELGASWGTVDSVQEAKLASVENLLKELEAARDGQPGHKRTRSSSRLGDLFKGRKDSVRVDAADTPTAAGAAAGPPATAGAAGAKKKAGLFGMGSKGDDRRREKKEERRREKQQKKEREREEKEKKRKEKEQARQGRRKATRGGSPLGASSSPSAKAASQLRRAFGITLEETMAFQKEAYPDATLPASLTLLADAIIRTGGCKRQGLFRVSATQVSVSEIEAELNAGNYAVALTITEPHLAATLFKQWIRELAEPLIPTVLYPRCYDCIDSVEDSVALLSEVPELSRRVLRYIVRYLKQQILLPEVVETTRMDEDNIATIFAPSIFRQTGLSMADMVVTMNLQGQFLTNLLHGMHFPPWGSPDDEAYNPSASTDTSKSLLEQITDLLDDEIKELQEEHRRALQERQRDELRKQRLAEREKNDEMAVRWRMQRARVRQFGISDELKSWTLHVPRRRPEGPSSISLRGASSSSFLAASDGDASPVPLPSAPLPSPRKAAPYHEPQPRPTPTPMPPPLSISRSQSSILVSLPSPTRPHPATHRRQASVGGTQAHHRLAPAAPTNLPSPRPNFPPESSSSSSQSTAATPSAPGTRTCFACQQAIAGPAIRVASLGRLYHPQHFRECEDIPPPTDRRPPAAAAAAAPTCTTTATSSPSNGGGVVVHHLHRPTTAGGGPVPVFECQRCGGEQIAEGSFLRALGKIWHGHCFACAQCATPLLNDHFFEKQGRPYCSRHKW</sequence>
<dbReference type="PROSITE" id="PS00478">
    <property type="entry name" value="LIM_DOMAIN_1"/>
    <property type="match status" value="1"/>
</dbReference>
<dbReference type="Pfam" id="PF00620">
    <property type="entry name" value="RhoGAP"/>
    <property type="match status" value="1"/>
</dbReference>
<evidence type="ECO:0000313" key="10">
    <source>
        <dbReference type="EMBL" id="ELR20003.1"/>
    </source>
</evidence>
<keyword evidence="3 4" id="KW-0862">Zinc</keyword>
<feature type="compositionally biased region" description="Low complexity" evidence="6">
    <location>
        <begin position="822"/>
        <end position="831"/>
    </location>
</feature>
<feature type="region of interest" description="Disordered" evidence="6">
    <location>
        <begin position="1"/>
        <end position="36"/>
    </location>
</feature>
<evidence type="ECO:0000256" key="2">
    <source>
        <dbReference type="ARBA" id="ARBA00022723"/>
    </source>
</evidence>
<proteinExistence type="predicted"/>
<feature type="coiled-coil region" evidence="5">
    <location>
        <begin position="726"/>
        <end position="769"/>
    </location>
</feature>
<evidence type="ECO:0000256" key="4">
    <source>
        <dbReference type="PROSITE-ProRule" id="PRU00125"/>
    </source>
</evidence>
<dbReference type="SUPFAM" id="SSF48350">
    <property type="entry name" value="GTPase activation domain, GAP"/>
    <property type="match status" value="2"/>
</dbReference>
<dbReference type="EMBL" id="KB007926">
    <property type="protein sequence ID" value="ELR20003.1"/>
    <property type="molecule type" value="Genomic_DNA"/>
</dbReference>
<evidence type="ECO:0000259" key="7">
    <source>
        <dbReference type="PROSITE" id="PS50018"/>
    </source>
</evidence>
<feature type="compositionally biased region" description="Low complexity" evidence="6">
    <location>
        <begin position="492"/>
        <end position="506"/>
    </location>
</feature>
<dbReference type="InterPro" id="IPR001936">
    <property type="entry name" value="RasGAP_dom"/>
</dbReference>
<dbReference type="Pfam" id="PF00412">
    <property type="entry name" value="LIM"/>
    <property type="match status" value="1"/>
</dbReference>
<organism evidence="10 11">
    <name type="scientific">Acanthamoeba castellanii (strain ATCC 30010 / Neff)</name>
    <dbReference type="NCBI Taxonomy" id="1257118"/>
    <lineage>
        <taxon>Eukaryota</taxon>
        <taxon>Amoebozoa</taxon>
        <taxon>Discosea</taxon>
        <taxon>Longamoebia</taxon>
        <taxon>Centramoebida</taxon>
        <taxon>Acanthamoebidae</taxon>
        <taxon>Acanthamoeba</taxon>
    </lineage>
</organism>
<dbReference type="InterPro" id="IPR000198">
    <property type="entry name" value="RhoGAP_dom"/>
</dbReference>
<name>L8H5K1_ACACF</name>
<feature type="compositionally biased region" description="Low complexity" evidence="6">
    <location>
        <begin position="415"/>
        <end position="432"/>
    </location>
</feature>
<keyword evidence="5" id="KW-0175">Coiled coil</keyword>
<dbReference type="CDD" id="cd08368">
    <property type="entry name" value="LIM"/>
    <property type="match status" value="1"/>
</dbReference>
<dbReference type="SMART" id="SM00132">
    <property type="entry name" value="LIM"/>
    <property type="match status" value="2"/>
</dbReference>
<dbReference type="STRING" id="1257118.L8H5K1"/>
<evidence type="ECO:0000256" key="5">
    <source>
        <dbReference type="SAM" id="Coils"/>
    </source>
</evidence>
<feature type="compositionally biased region" description="Low complexity" evidence="6">
    <location>
        <begin position="60"/>
        <end position="71"/>
    </location>
</feature>
<dbReference type="SMART" id="SM00324">
    <property type="entry name" value="RhoGAP"/>
    <property type="match status" value="1"/>
</dbReference>
<keyword evidence="11" id="KW-1185">Reference proteome</keyword>
<dbReference type="PANTHER" id="PTHR45876:SF8">
    <property type="entry name" value="FI04035P"/>
    <property type="match status" value="1"/>
</dbReference>
<dbReference type="GO" id="GO:0005737">
    <property type="term" value="C:cytoplasm"/>
    <property type="evidence" value="ECO:0007669"/>
    <property type="project" value="TreeGrafter"/>
</dbReference>
<feature type="region of interest" description="Disordered" evidence="6">
    <location>
        <begin position="49"/>
        <end position="73"/>
    </location>
</feature>
<evidence type="ECO:0000259" key="9">
    <source>
        <dbReference type="PROSITE" id="PS50238"/>
    </source>
</evidence>
<evidence type="ECO:0000259" key="8">
    <source>
        <dbReference type="PROSITE" id="PS50023"/>
    </source>
</evidence>
<gene>
    <name evidence="10" type="ORF">ACA1_113480</name>
</gene>
<evidence type="ECO:0000256" key="1">
    <source>
        <dbReference type="ARBA" id="ARBA00022468"/>
    </source>
</evidence>
<dbReference type="PROSITE" id="PS50238">
    <property type="entry name" value="RHOGAP"/>
    <property type="match status" value="1"/>
</dbReference>
<evidence type="ECO:0000256" key="6">
    <source>
        <dbReference type="SAM" id="MobiDB-lite"/>
    </source>
</evidence>
<accession>L8H5K1</accession>
<dbReference type="PROSITE" id="PS50023">
    <property type="entry name" value="LIM_DOMAIN_2"/>
    <property type="match status" value="1"/>
</dbReference>
<feature type="compositionally biased region" description="Low complexity" evidence="6">
    <location>
        <begin position="865"/>
        <end position="879"/>
    </location>
</feature>
<feature type="compositionally biased region" description="Low complexity" evidence="6">
    <location>
        <begin position="920"/>
        <end position="937"/>
    </location>
</feature>
<feature type="compositionally biased region" description="Basic and acidic residues" evidence="6">
    <location>
        <begin position="445"/>
        <end position="483"/>
    </location>
</feature>
<dbReference type="GeneID" id="14920842"/>
<feature type="domain" description="Ras-GAP" evidence="7">
    <location>
        <begin position="108"/>
        <end position="350"/>
    </location>
</feature>
<dbReference type="Gene3D" id="1.10.506.10">
    <property type="entry name" value="GTPase Activation - p120gap, domain 1"/>
    <property type="match status" value="2"/>
</dbReference>
<feature type="region of interest" description="Disordered" evidence="6">
    <location>
        <begin position="378"/>
        <end position="402"/>
    </location>
</feature>
<dbReference type="PROSITE" id="PS50018">
    <property type="entry name" value="RAS_GTPASE_ACTIV_2"/>
    <property type="match status" value="1"/>
</dbReference>
<dbReference type="GO" id="GO:0007165">
    <property type="term" value="P:signal transduction"/>
    <property type="evidence" value="ECO:0007669"/>
    <property type="project" value="InterPro"/>
</dbReference>
<dbReference type="OrthoDB" id="9994905at2759"/>
<feature type="domain" description="Rho-GAP" evidence="9">
    <location>
        <begin position="516"/>
        <end position="707"/>
    </location>
</feature>
<dbReference type="SUPFAM" id="SSF57716">
    <property type="entry name" value="Glucocorticoid receptor-like (DNA-binding domain)"/>
    <property type="match status" value="1"/>
</dbReference>
<feature type="region of interest" description="Disordered" evidence="6">
    <location>
        <begin position="822"/>
        <end position="938"/>
    </location>
</feature>
<keyword evidence="1" id="KW-0343">GTPase activation</keyword>
<feature type="region of interest" description="Disordered" evidence="6">
    <location>
        <begin position="415"/>
        <end position="506"/>
    </location>
</feature>
<dbReference type="InterPro" id="IPR008936">
    <property type="entry name" value="Rho_GTPase_activation_prot"/>
</dbReference>
<reference evidence="10 11" key="1">
    <citation type="journal article" date="2013" name="Genome Biol.">
        <title>Genome of Acanthamoeba castellanii highlights extensive lateral gene transfer and early evolution of tyrosine kinase signaling.</title>
        <authorList>
            <person name="Clarke M."/>
            <person name="Lohan A.J."/>
            <person name="Liu B."/>
            <person name="Lagkouvardos I."/>
            <person name="Roy S."/>
            <person name="Zafar N."/>
            <person name="Bertelli C."/>
            <person name="Schilde C."/>
            <person name="Kianianmomeni A."/>
            <person name="Burglin T.R."/>
            <person name="Frech C."/>
            <person name="Turcotte B."/>
            <person name="Kopec K.O."/>
            <person name="Synnott J.M."/>
            <person name="Choo C."/>
            <person name="Paponov I."/>
            <person name="Finkler A."/>
            <person name="Soon Heng Tan C."/>
            <person name="Hutchins A.P."/>
            <person name="Weinmeier T."/>
            <person name="Rattei T."/>
            <person name="Chu J.S."/>
            <person name="Gimenez G."/>
            <person name="Irimia M."/>
            <person name="Rigden D.J."/>
            <person name="Fitzpatrick D.A."/>
            <person name="Lorenzo-Morales J."/>
            <person name="Bateman A."/>
            <person name="Chiu C.H."/>
            <person name="Tang P."/>
            <person name="Hegemann P."/>
            <person name="Fromm H."/>
            <person name="Raoult D."/>
            <person name="Greub G."/>
            <person name="Miranda-Saavedra D."/>
            <person name="Chen N."/>
            <person name="Nash P."/>
            <person name="Ginger M.L."/>
            <person name="Horn M."/>
            <person name="Schaap P."/>
            <person name="Caler L."/>
            <person name="Loftus B."/>
        </authorList>
    </citation>
    <scope>NUCLEOTIDE SEQUENCE [LARGE SCALE GENOMIC DNA]</scope>
    <source>
        <strain evidence="10 11">Neff</strain>
    </source>
</reference>
<dbReference type="Gene3D" id="2.10.110.10">
    <property type="entry name" value="Cysteine Rich Protein"/>
    <property type="match status" value="1"/>
</dbReference>
<dbReference type="GO" id="GO:0005096">
    <property type="term" value="F:GTPase activator activity"/>
    <property type="evidence" value="ECO:0007669"/>
    <property type="project" value="UniProtKB-KW"/>
</dbReference>
<evidence type="ECO:0000256" key="3">
    <source>
        <dbReference type="ARBA" id="ARBA00022833"/>
    </source>
</evidence>
<dbReference type="RefSeq" id="XP_004342112.1">
    <property type="nucleotide sequence ID" value="XM_004342063.1"/>
</dbReference>
<dbReference type="Gene3D" id="1.10.555.10">
    <property type="entry name" value="Rho GTPase activation protein"/>
    <property type="match status" value="1"/>
</dbReference>
<dbReference type="AlphaFoldDB" id="L8H5K1"/>
<protein>
    <submittedName>
        <fullName evidence="10">RhoGAP domain containing protein</fullName>
    </submittedName>
</protein>
<dbReference type="SMART" id="SM00323">
    <property type="entry name" value="RasGAP"/>
    <property type="match status" value="1"/>
</dbReference>
<dbReference type="Proteomes" id="UP000011083">
    <property type="component" value="Unassembled WGS sequence"/>
</dbReference>
<dbReference type="KEGG" id="acan:ACA1_113480"/>
<dbReference type="GO" id="GO:0046872">
    <property type="term" value="F:metal ion binding"/>
    <property type="evidence" value="ECO:0007669"/>
    <property type="project" value="UniProtKB-KW"/>
</dbReference>
<dbReference type="VEuPathDB" id="AmoebaDB:ACA1_113480"/>
<feature type="compositionally biased region" description="Pro residues" evidence="6">
    <location>
        <begin position="853"/>
        <end position="864"/>
    </location>
</feature>
<feature type="compositionally biased region" description="Pro residues" evidence="6">
    <location>
        <begin position="832"/>
        <end position="841"/>
    </location>
</feature>
<keyword evidence="2 4" id="KW-0479">Metal-binding</keyword>
<keyword evidence="4" id="KW-0440">LIM domain</keyword>
<feature type="domain" description="LIM zinc-binding" evidence="8">
    <location>
        <begin position="1026"/>
        <end position="1082"/>
    </location>
</feature>
<dbReference type="PANTHER" id="PTHR45876">
    <property type="entry name" value="FI04035P"/>
    <property type="match status" value="1"/>
</dbReference>
<feature type="region of interest" description="Disordered" evidence="6">
    <location>
        <begin position="306"/>
        <end position="333"/>
    </location>
</feature>